<keyword evidence="1" id="KW-1133">Transmembrane helix</keyword>
<feature type="transmembrane region" description="Helical" evidence="1">
    <location>
        <begin position="155"/>
        <end position="176"/>
    </location>
</feature>
<keyword evidence="1" id="KW-0812">Transmembrane</keyword>
<protein>
    <submittedName>
        <fullName evidence="2">Cytochrome oxidase I</fullName>
    </submittedName>
</protein>
<reference evidence="2" key="1">
    <citation type="submission" date="2002-08" db="EMBL/GenBank/DDBJ databases">
        <title>Phylogenetics of pond and lake lifestyles in Chaoborus midge larvae.</title>
        <authorList>
            <person name="Berendonk T.U."/>
        </authorList>
    </citation>
    <scope>NUCLEOTIDE SEQUENCE</scope>
</reference>
<accession>Q8LX76</accession>
<dbReference type="AlphaFoldDB" id="Q8LX76"/>
<evidence type="ECO:0000313" key="2">
    <source>
        <dbReference type="EMBL" id="CAD44504.1"/>
    </source>
</evidence>
<feature type="non-terminal residue" evidence="2">
    <location>
        <position position="1"/>
    </location>
</feature>
<dbReference type="EMBL" id="AJ427618">
    <property type="protein sequence ID" value="CAD44504.1"/>
    <property type="molecule type" value="Genomic_DNA"/>
</dbReference>
<organism evidence="2">
    <name type="scientific">Chaoborus americanus</name>
    <dbReference type="NCBI Taxonomy" id="204565"/>
    <lineage>
        <taxon>Eukaryota</taxon>
        <taxon>Metazoa</taxon>
        <taxon>Ecdysozoa</taxon>
        <taxon>Arthropoda</taxon>
        <taxon>Hexapoda</taxon>
        <taxon>Insecta</taxon>
        <taxon>Pterygota</taxon>
        <taxon>Neoptera</taxon>
        <taxon>Endopterygota</taxon>
        <taxon>Diptera</taxon>
        <taxon>Nematocera</taxon>
        <taxon>Culicoidea</taxon>
        <taxon>Chaoboridae</taxon>
        <taxon>Chaoborus</taxon>
    </lineage>
</organism>
<feature type="transmembrane region" description="Helical" evidence="1">
    <location>
        <begin position="32"/>
        <end position="52"/>
    </location>
</feature>
<geneLocation type="mitochondrion" evidence="2"/>
<keyword evidence="2" id="KW-0496">Mitochondrion</keyword>
<keyword evidence="1" id="KW-0472">Membrane</keyword>
<feature type="transmembrane region" description="Helical" evidence="1">
    <location>
        <begin position="64"/>
        <end position="87"/>
    </location>
</feature>
<gene>
    <name evidence="2" type="primary">COI</name>
</gene>
<evidence type="ECO:0000256" key="1">
    <source>
        <dbReference type="SAM" id="Phobius"/>
    </source>
</evidence>
<sequence length="206" mass="23928">SCGYSSLLYICYNNYCSPNSYLNFLMTSYSSWYSNLLFPFSSVSFSICVFIHSSGIDRGCFSKLFSWYCSSWYLLCSSSFSLCFIYSGSIRNHIRIYSLMPLINGPLYKPKMTLNSIFNNISSSKFNLFSSTFFSASSNTPPLLSFSSQIQLLKYYLKISFNIIIYLNYLFFIYYLSKNNYKSINYFSHPTFSFLSMMPKLTSYST</sequence>
<name>Q8LX76_9DIPT</name>
<proteinExistence type="predicted"/>